<accession>A0A1Y2DZT2</accession>
<comment type="caution">
    <text evidence="2">The sequence shown here is derived from an EMBL/GenBank/DDBJ whole genome shotgun (WGS) entry which is preliminary data.</text>
</comment>
<gene>
    <name evidence="2" type="ORF">BCR35DRAFT_315496</name>
</gene>
<protein>
    <submittedName>
        <fullName evidence="2">Uncharacterized protein</fullName>
    </submittedName>
</protein>
<dbReference type="OrthoDB" id="2537413at2759"/>
<keyword evidence="3" id="KW-1185">Reference proteome</keyword>
<proteinExistence type="predicted"/>
<evidence type="ECO:0000256" key="1">
    <source>
        <dbReference type="SAM" id="SignalP"/>
    </source>
</evidence>
<dbReference type="STRING" id="106004.A0A1Y2DZT2"/>
<organism evidence="2 3">
    <name type="scientific">Leucosporidium creatinivorum</name>
    <dbReference type="NCBI Taxonomy" id="106004"/>
    <lineage>
        <taxon>Eukaryota</taxon>
        <taxon>Fungi</taxon>
        <taxon>Dikarya</taxon>
        <taxon>Basidiomycota</taxon>
        <taxon>Pucciniomycotina</taxon>
        <taxon>Microbotryomycetes</taxon>
        <taxon>Leucosporidiales</taxon>
        <taxon>Leucosporidium</taxon>
    </lineage>
</organism>
<name>A0A1Y2DZT2_9BASI</name>
<evidence type="ECO:0000313" key="3">
    <source>
        <dbReference type="Proteomes" id="UP000193467"/>
    </source>
</evidence>
<dbReference type="EMBL" id="MCGR01000065">
    <property type="protein sequence ID" value="ORY64757.1"/>
    <property type="molecule type" value="Genomic_DNA"/>
</dbReference>
<sequence length="173" mass="17364">MFARFSALSTLAVVATLASTASALNILGLVNLSPNILQPGNKLINLNVLADVLSPLQCSGSAVVGVDAQVSLLNVLNVCACVEAINTPKQKTVCPACPAHATAICAGQGQCGCQCDSGYYSAIVNGKETCVAGTSCASPNTLIALSNGKSQCVCARGFVDDLLGGCISACLVV</sequence>
<feature type="signal peptide" evidence="1">
    <location>
        <begin position="1"/>
        <end position="23"/>
    </location>
</feature>
<evidence type="ECO:0000313" key="2">
    <source>
        <dbReference type="EMBL" id="ORY64757.1"/>
    </source>
</evidence>
<dbReference type="AlphaFoldDB" id="A0A1Y2DZT2"/>
<dbReference type="InParanoid" id="A0A1Y2DZT2"/>
<reference evidence="2 3" key="1">
    <citation type="submission" date="2016-07" db="EMBL/GenBank/DDBJ databases">
        <title>Pervasive Adenine N6-methylation of Active Genes in Fungi.</title>
        <authorList>
            <consortium name="DOE Joint Genome Institute"/>
            <person name="Mondo S.J."/>
            <person name="Dannebaum R.O."/>
            <person name="Kuo R.C."/>
            <person name="Labutti K."/>
            <person name="Haridas S."/>
            <person name="Kuo A."/>
            <person name="Salamov A."/>
            <person name="Ahrendt S.R."/>
            <person name="Lipzen A."/>
            <person name="Sullivan W."/>
            <person name="Andreopoulos W.B."/>
            <person name="Clum A."/>
            <person name="Lindquist E."/>
            <person name="Daum C."/>
            <person name="Ramamoorthy G.K."/>
            <person name="Gryganskyi A."/>
            <person name="Culley D."/>
            <person name="Magnuson J.K."/>
            <person name="James T.Y."/>
            <person name="O'Malley M.A."/>
            <person name="Stajich J.E."/>
            <person name="Spatafora J.W."/>
            <person name="Visel A."/>
            <person name="Grigoriev I.V."/>
        </authorList>
    </citation>
    <scope>NUCLEOTIDE SEQUENCE [LARGE SCALE GENOMIC DNA]</scope>
    <source>
        <strain evidence="2 3">62-1032</strain>
    </source>
</reference>
<feature type="chain" id="PRO_5012734140" evidence="1">
    <location>
        <begin position="24"/>
        <end position="173"/>
    </location>
</feature>
<keyword evidence="1" id="KW-0732">Signal</keyword>
<dbReference type="Proteomes" id="UP000193467">
    <property type="component" value="Unassembled WGS sequence"/>
</dbReference>